<evidence type="ECO:0000313" key="2">
    <source>
        <dbReference type="Proteomes" id="UP000673383"/>
    </source>
</evidence>
<protein>
    <submittedName>
        <fullName evidence="1">Uncharacterized protein</fullName>
    </submittedName>
</protein>
<gene>
    <name evidence="1" type="ORF">JOH49_004056</name>
</gene>
<dbReference type="AlphaFoldDB" id="A0A8I1YD35"/>
<reference evidence="1" key="1">
    <citation type="submission" date="2021-02" db="EMBL/GenBank/DDBJ databases">
        <title>Genomic Encyclopedia of Type Strains, Phase IV (KMG-V): Genome sequencing to study the core and pangenomes of soil and plant-associated prokaryotes.</title>
        <authorList>
            <person name="Whitman W."/>
        </authorList>
    </citation>
    <scope>NUCLEOTIDE SEQUENCE</scope>
    <source>
        <strain evidence="1">USDA 406</strain>
    </source>
</reference>
<accession>A0A8I1YD35</accession>
<dbReference type="EMBL" id="JAFICZ010000001">
    <property type="protein sequence ID" value="MBP1294303.1"/>
    <property type="molecule type" value="Genomic_DNA"/>
</dbReference>
<dbReference type="Proteomes" id="UP000673383">
    <property type="component" value="Unassembled WGS sequence"/>
</dbReference>
<name>A0A8I1YD35_BRAEL</name>
<sequence length="35" mass="4179">MLRHPQLTVDAGTLKLLARRPKPVRDEKGRWRRVQ</sequence>
<evidence type="ECO:0000313" key="1">
    <source>
        <dbReference type="EMBL" id="MBP1294303.1"/>
    </source>
</evidence>
<organism evidence="1 2">
    <name type="scientific">Bradyrhizobium elkanii</name>
    <dbReference type="NCBI Taxonomy" id="29448"/>
    <lineage>
        <taxon>Bacteria</taxon>
        <taxon>Pseudomonadati</taxon>
        <taxon>Pseudomonadota</taxon>
        <taxon>Alphaproteobacteria</taxon>
        <taxon>Hyphomicrobiales</taxon>
        <taxon>Nitrobacteraceae</taxon>
        <taxon>Bradyrhizobium</taxon>
    </lineage>
</organism>
<comment type="caution">
    <text evidence="1">The sequence shown here is derived from an EMBL/GenBank/DDBJ whole genome shotgun (WGS) entry which is preliminary data.</text>
</comment>
<proteinExistence type="predicted"/>